<dbReference type="Pfam" id="PF05003">
    <property type="entry name" value="DUF668"/>
    <property type="match status" value="1"/>
</dbReference>
<evidence type="ECO:0000259" key="1">
    <source>
        <dbReference type="Pfam" id="PF05003"/>
    </source>
</evidence>
<evidence type="ECO:0000313" key="4">
    <source>
        <dbReference type="Proteomes" id="UP000238479"/>
    </source>
</evidence>
<evidence type="ECO:0000313" key="3">
    <source>
        <dbReference type="EMBL" id="PRQ24433.1"/>
    </source>
</evidence>
<sequence>MGGIFNKVKRTPKVEDVTVAINYHHASNGCDELPPRANGITTPSNCFSKQAAVAKVSAVSSLLGKASSIGFGKLMEILDSFGTSITNWDPTLNSEVQTKGTTISILAFEVANSVVKGAKLMQSLSEDEIRYLKDVLLPSKGVQSLISTDMDELLRIAAADKREELSTFSRDVVRFGNHTKDPTWHNLDRYFRETGLKVTEQTYLKKQAERGMEHLITLVQSTAELCHELHSLDRLEREYRHKLEEDSSVTVKRGNLVFGDNLAILNADIKNQMKLVNSLKKKSLWSKTFEEVMPKLVDIVQLLHFKIHEAFGSTDDDEPVERSERNCKRLGSAGTSLHYAHIITQINTLVSRSRSVPQSVIDTLYEGLPCSVKSTLRSKFQLVELTIPQIKAEMKQTLDWLVPIAINTTKALHGFGWVGEWANTGFEASWYTGLTSIPRIGTLHHADEKKTEAYICELVVLLHYLISQAGVGHGGMPSSPVETRSQRTNELTAEDQEMLKDVGINSIRLGMSKSHNFDAGKASRLSRHHRLSKSSRDFLAKDKLPIENLLSRPIDSDITWTKFLDVIDGVDTTCRF</sequence>
<dbReference type="PANTHER" id="PTHR31730">
    <property type="entry name" value="OS01G0873900 PROTEIN"/>
    <property type="match status" value="1"/>
</dbReference>
<dbReference type="InterPro" id="IPR045021">
    <property type="entry name" value="PSI1/2/3"/>
</dbReference>
<dbReference type="InterPro" id="IPR007700">
    <property type="entry name" value="DUF668"/>
</dbReference>
<dbReference type="OMA" id="ERSERNC"/>
<dbReference type="Proteomes" id="UP000238479">
    <property type="component" value="Chromosome 6"/>
</dbReference>
<feature type="domain" description="DUF668" evidence="1">
    <location>
        <begin position="329"/>
        <end position="410"/>
    </location>
</feature>
<accession>A0A2P6PR61</accession>
<gene>
    <name evidence="3" type="ORF">RchiOBHm_Chr6g0272351</name>
</gene>
<comment type="caution">
    <text evidence="3">The sequence shown here is derived from an EMBL/GenBank/DDBJ whole genome shotgun (WGS) entry which is preliminary data.</text>
</comment>
<dbReference type="InterPro" id="IPR021864">
    <property type="entry name" value="DUF3475"/>
</dbReference>
<dbReference type="AlphaFoldDB" id="A0A2P6PR61"/>
<reference evidence="3 4" key="1">
    <citation type="journal article" date="2018" name="Nat. Genet.">
        <title>The Rosa genome provides new insights in the design of modern roses.</title>
        <authorList>
            <person name="Bendahmane M."/>
        </authorList>
    </citation>
    <scope>NUCLEOTIDE SEQUENCE [LARGE SCALE GENOMIC DNA]</scope>
    <source>
        <strain evidence="4">cv. Old Blush</strain>
    </source>
</reference>
<dbReference type="EMBL" id="PDCK01000044">
    <property type="protein sequence ID" value="PRQ24433.1"/>
    <property type="molecule type" value="Genomic_DNA"/>
</dbReference>
<name>A0A2P6PR61_ROSCH</name>
<keyword evidence="4" id="KW-1185">Reference proteome</keyword>
<dbReference type="Gramene" id="PRQ24433">
    <property type="protein sequence ID" value="PRQ24433"/>
    <property type="gene ID" value="RchiOBHm_Chr6g0272351"/>
</dbReference>
<feature type="domain" description="DUF3475" evidence="2">
    <location>
        <begin position="105"/>
        <end position="161"/>
    </location>
</feature>
<dbReference type="PANTHER" id="PTHR31730:SF32">
    <property type="entry name" value="PROTEIN PSK SIMULATOR 1"/>
    <property type="match status" value="1"/>
</dbReference>
<dbReference type="GO" id="GO:0045927">
    <property type="term" value="P:positive regulation of growth"/>
    <property type="evidence" value="ECO:0007669"/>
    <property type="project" value="InterPro"/>
</dbReference>
<dbReference type="Pfam" id="PF11961">
    <property type="entry name" value="DUF3475"/>
    <property type="match status" value="1"/>
</dbReference>
<protein>
    <recommendedName>
        <fullName evidence="5">DUF668 family protein</fullName>
    </recommendedName>
</protein>
<dbReference type="OrthoDB" id="1153835at2759"/>
<evidence type="ECO:0000259" key="2">
    <source>
        <dbReference type="Pfam" id="PF11961"/>
    </source>
</evidence>
<dbReference type="STRING" id="74649.A0A2P6PR61"/>
<proteinExistence type="predicted"/>
<organism evidence="3 4">
    <name type="scientific">Rosa chinensis</name>
    <name type="common">China rose</name>
    <dbReference type="NCBI Taxonomy" id="74649"/>
    <lineage>
        <taxon>Eukaryota</taxon>
        <taxon>Viridiplantae</taxon>
        <taxon>Streptophyta</taxon>
        <taxon>Embryophyta</taxon>
        <taxon>Tracheophyta</taxon>
        <taxon>Spermatophyta</taxon>
        <taxon>Magnoliopsida</taxon>
        <taxon>eudicotyledons</taxon>
        <taxon>Gunneridae</taxon>
        <taxon>Pentapetalae</taxon>
        <taxon>rosids</taxon>
        <taxon>fabids</taxon>
        <taxon>Rosales</taxon>
        <taxon>Rosaceae</taxon>
        <taxon>Rosoideae</taxon>
        <taxon>Rosoideae incertae sedis</taxon>
        <taxon>Rosa</taxon>
    </lineage>
</organism>
<evidence type="ECO:0008006" key="5">
    <source>
        <dbReference type="Google" id="ProtNLM"/>
    </source>
</evidence>